<feature type="domain" description="Multidrug resistance protein MdtA-like barrel-sandwich hybrid" evidence="3">
    <location>
        <begin position="101"/>
        <end position="251"/>
    </location>
</feature>
<dbReference type="PANTHER" id="PTHR30469:SF37">
    <property type="entry name" value="RAGD PROTEIN"/>
    <property type="match status" value="1"/>
</dbReference>
<dbReference type="InterPro" id="IPR058625">
    <property type="entry name" value="MdtA-like_BSH"/>
</dbReference>
<name>A0A7S9D8L4_9BRAD</name>
<dbReference type="SUPFAM" id="SSF111369">
    <property type="entry name" value="HlyD-like secretion proteins"/>
    <property type="match status" value="1"/>
</dbReference>
<accession>A0A7S9D8L4</accession>
<dbReference type="Pfam" id="PF25954">
    <property type="entry name" value="Beta-barrel_RND_2"/>
    <property type="match status" value="1"/>
</dbReference>
<comment type="similarity">
    <text evidence="1">Belongs to the membrane fusion protein (MFP) (TC 8.A.1) family.</text>
</comment>
<sequence>MNFNGPFDSEQVSETDRDAEREASPAKKRRGASIAGLGLVLVTTAALASGAWSHYAQQRQIDANARQEQDFIPQVRVAAVQPSDDIDLVTLPATTSAFASANIFARASGYIAEREVDIGDHVKQGQLLAEIVAPELDHQIAQAEATLAQLRWALTQAEANRELAKVTWDRDRPLVDKGWVTAQQGTIDEQTLKAQEAAVSVAQSNVTAEQAQLQVLQQQKAYQRVVAPFEGVITQRNIDVGSLVQADATSSTFMFTLQQGNVIRTQLFVPQDAAFGLKPGIDAVVHVPEIPDRAFPGNVTRIADALQPGTRTLLTEVDIPNPDRTLSSGIYCTVELHIPRKTPSFRISADAVIFNQGGLQVAVVESGVVHLRKIGIVRDLGREVEVNSGVKRGDQVILNPSVDLAEGARVRTSLQIATS</sequence>
<dbReference type="Gene3D" id="1.10.287.470">
    <property type="entry name" value="Helix hairpin bin"/>
    <property type="match status" value="1"/>
</dbReference>
<organism evidence="5 6">
    <name type="scientific">Bradyrhizobium commune</name>
    <dbReference type="NCBI Taxonomy" id="83627"/>
    <lineage>
        <taxon>Bacteria</taxon>
        <taxon>Pseudomonadati</taxon>
        <taxon>Pseudomonadota</taxon>
        <taxon>Alphaproteobacteria</taxon>
        <taxon>Hyphomicrobiales</taxon>
        <taxon>Nitrobacteraceae</taxon>
        <taxon>Bradyrhizobium</taxon>
    </lineage>
</organism>
<dbReference type="GO" id="GO:0015562">
    <property type="term" value="F:efflux transmembrane transporter activity"/>
    <property type="evidence" value="ECO:0007669"/>
    <property type="project" value="TreeGrafter"/>
</dbReference>
<proteinExistence type="inferred from homology"/>
<dbReference type="Gene3D" id="2.40.420.20">
    <property type="match status" value="1"/>
</dbReference>
<evidence type="ECO:0000256" key="1">
    <source>
        <dbReference type="ARBA" id="ARBA00009477"/>
    </source>
</evidence>
<evidence type="ECO:0000259" key="3">
    <source>
        <dbReference type="Pfam" id="PF25917"/>
    </source>
</evidence>
<evidence type="ECO:0000313" key="6">
    <source>
        <dbReference type="Proteomes" id="UP000594621"/>
    </source>
</evidence>
<feature type="compositionally biased region" description="Basic and acidic residues" evidence="2">
    <location>
        <begin position="14"/>
        <end position="25"/>
    </location>
</feature>
<dbReference type="NCBIfam" id="TIGR01730">
    <property type="entry name" value="RND_mfp"/>
    <property type="match status" value="1"/>
</dbReference>
<dbReference type="RefSeq" id="WP_195802522.1">
    <property type="nucleotide sequence ID" value="NZ_CP061379.1"/>
</dbReference>
<protein>
    <submittedName>
        <fullName evidence="5">Efflux RND transporter periplasmic adaptor subunit</fullName>
    </submittedName>
</protein>
<feature type="domain" description="CusB-like beta-barrel" evidence="4">
    <location>
        <begin position="269"/>
        <end position="337"/>
    </location>
</feature>
<dbReference type="AlphaFoldDB" id="A0A7S9D8L4"/>
<dbReference type="Proteomes" id="UP000594621">
    <property type="component" value="Chromosome"/>
</dbReference>
<evidence type="ECO:0000256" key="2">
    <source>
        <dbReference type="SAM" id="MobiDB-lite"/>
    </source>
</evidence>
<dbReference type="InterPro" id="IPR058792">
    <property type="entry name" value="Beta-barrel_RND_2"/>
</dbReference>
<reference evidence="5 6" key="1">
    <citation type="submission" date="2020-09" db="EMBL/GenBank/DDBJ databases">
        <title>Complete genomes of bradyrhizobia occurring on native shrubby legumes in Australia.</title>
        <authorList>
            <person name="Lafay B."/>
        </authorList>
    </citation>
    <scope>NUCLEOTIDE SEQUENCE [LARGE SCALE GENOMIC DNA]</scope>
    <source>
        <strain evidence="5 6">BDV5040</strain>
    </source>
</reference>
<dbReference type="EMBL" id="CP061379">
    <property type="protein sequence ID" value="QPF93003.1"/>
    <property type="molecule type" value="Genomic_DNA"/>
</dbReference>
<evidence type="ECO:0000259" key="4">
    <source>
        <dbReference type="Pfam" id="PF25954"/>
    </source>
</evidence>
<evidence type="ECO:0000313" key="5">
    <source>
        <dbReference type="EMBL" id="QPF93003.1"/>
    </source>
</evidence>
<dbReference type="Pfam" id="PF25917">
    <property type="entry name" value="BSH_RND"/>
    <property type="match status" value="1"/>
</dbReference>
<dbReference type="Gene3D" id="2.40.30.170">
    <property type="match status" value="1"/>
</dbReference>
<dbReference type="KEGG" id="bcou:IC761_06935"/>
<feature type="region of interest" description="Disordered" evidence="2">
    <location>
        <begin position="1"/>
        <end position="28"/>
    </location>
</feature>
<dbReference type="Gene3D" id="2.40.50.100">
    <property type="match status" value="1"/>
</dbReference>
<dbReference type="InterPro" id="IPR006143">
    <property type="entry name" value="RND_pump_MFP"/>
</dbReference>
<gene>
    <name evidence="5" type="ORF">IC761_06935</name>
</gene>
<dbReference type="PANTHER" id="PTHR30469">
    <property type="entry name" value="MULTIDRUG RESISTANCE PROTEIN MDTA"/>
    <property type="match status" value="1"/>
</dbReference>
<dbReference type="GO" id="GO:1990281">
    <property type="term" value="C:efflux pump complex"/>
    <property type="evidence" value="ECO:0007669"/>
    <property type="project" value="TreeGrafter"/>
</dbReference>
<keyword evidence="6" id="KW-1185">Reference proteome</keyword>